<organism evidence="1">
    <name type="scientific">marine metagenome</name>
    <dbReference type="NCBI Taxonomy" id="408172"/>
    <lineage>
        <taxon>unclassified sequences</taxon>
        <taxon>metagenomes</taxon>
        <taxon>ecological metagenomes</taxon>
    </lineage>
</organism>
<dbReference type="InterPro" id="IPR000653">
    <property type="entry name" value="DegT/StrS_aminotransferase"/>
</dbReference>
<dbReference type="GO" id="GO:0000271">
    <property type="term" value="P:polysaccharide biosynthetic process"/>
    <property type="evidence" value="ECO:0007669"/>
    <property type="project" value="TreeGrafter"/>
</dbReference>
<dbReference type="CDD" id="cd00616">
    <property type="entry name" value="AHBA_syn"/>
    <property type="match status" value="1"/>
</dbReference>
<accession>A0A382HP13</accession>
<evidence type="ECO:0000313" key="1">
    <source>
        <dbReference type="EMBL" id="SVB88852.1"/>
    </source>
</evidence>
<dbReference type="InterPro" id="IPR015422">
    <property type="entry name" value="PyrdxlP-dep_Trfase_small"/>
</dbReference>
<dbReference type="PANTHER" id="PTHR30244">
    <property type="entry name" value="TRANSAMINASE"/>
    <property type="match status" value="1"/>
</dbReference>
<dbReference type="PANTHER" id="PTHR30244:SF34">
    <property type="entry name" value="DTDP-4-AMINO-4,6-DIDEOXYGALACTOSE TRANSAMINASE"/>
    <property type="match status" value="1"/>
</dbReference>
<dbReference type="AlphaFoldDB" id="A0A382HP13"/>
<dbReference type="Gene3D" id="3.40.640.10">
    <property type="entry name" value="Type I PLP-dependent aspartate aminotransferase-like (Major domain)"/>
    <property type="match status" value="1"/>
</dbReference>
<dbReference type="InterPro" id="IPR015424">
    <property type="entry name" value="PyrdxlP-dep_Trfase"/>
</dbReference>
<dbReference type="GO" id="GO:0008483">
    <property type="term" value="F:transaminase activity"/>
    <property type="evidence" value="ECO:0007669"/>
    <property type="project" value="TreeGrafter"/>
</dbReference>
<gene>
    <name evidence="1" type="ORF">METZ01_LOCUS241706</name>
</gene>
<dbReference type="SUPFAM" id="SSF53383">
    <property type="entry name" value="PLP-dependent transferases"/>
    <property type="match status" value="1"/>
</dbReference>
<reference evidence="1" key="1">
    <citation type="submission" date="2018-05" db="EMBL/GenBank/DDBJ databases">
        <authorList>
            <person name="Lanie J.A."/>
            <person name="Ng W.-L."/>
            <person name="Kazmierczak K.M."/>
            <person name="Andrzejewski T.M."/>
            <person name="Davidsen T.M."/>
            <person name="Wayne K.J."/>
            <person name="Tettelin H."/>
            <person name="Glass J.I."/>
            <person name="Rusch D."/>
            <person name="Podicherti R."/>
            <person name="Tsui H.-C.T."/>
            <person name="Winkler M.E."/>
        </authorList>
    </citation>
    <scope>NUCLEOTIDE SEQUENCE</scope>
</reference>
<dbReference type="InterPro" id="IPR015421">
    <property type="entry name" value="PyrdxlP-dep_Trfase_major"/>
</dbReference>
<dbReference type="Pfam" id="PF01041">
    <property type="entry name" value="DegT_DnrJ_EryC1"/>
    <property type="match status" value="1"/>
</dbReference>
<dbReference type="EMBL" id="UINC01062333">
    <property type="protein sequence ID" value="SVB88852.1"/>
    <property type="molecule type" value="Genomic_DNA"/>
</dbReference>
<dbReference type="Gene3D" id="3.90.1150.10">
    <property type="entry name" value="Aspartate Aminotransferase, domain 1"/>
    <property type="match status" value="1"/>
</dbReference>
<sequence>MSNIPVFAPCLGIDTMKHLTDALDVGWLGMGSTTKRFEDNLSKYFNLKKRFVLATNSATSALHLGLKVMGIKPGDEVITPSFNCIADAQAIGWTGAKVVLCDIKEKDLGIDCEKDKKLITKKTKAIIPLHYAGIPCEQKEVYELAKKHNLRIMEDCCHAIGTKIKGKKIGSYGDIAVFSFDPVKTITSIDGGCIIVNDKKEKKIAENLRLLGMNKDTIERYKNKRAWIYDVVSEGYRYHMTNILASIGISQLNRLDEFITSRQKICKLYNESFKEIPDLVTPKSDFNDISPFIYTPRILNQRREKFIDHMNKLKIDIGIHWNPIHRFSYFSKSKKDELSITNKIADEICTIPLHSNMRSEHVNRVINGVKS</sequence>
<name>A0A382HP13_9ZZZZ</name>
<proteinExistence type="predicted"/>
<dbReference type="PIRSF" id="PIRSF000390">
    <property type="entry name" value="PLP_StrS"/>
    <property type="match status" value="1"/>
</dbReference>
<feature type="non-terminal residue" evidence="1">
    <location>
        <position position="371"/>
    </location>
</feature>
<dbReference type="GO" id="GO:0030170">
    <property type="term" value="F:pyridoxal phosphate binding"/>
    <property type="evidence" value="ECO:0007669"/>
    <property type="project" value="TreeGrafter"/>
</dbReference>
<protein>
    <submittedName>
        <fullName evidence="1">Uncharacterized protein</fullName>
    </submittedName>
</protein>